<evidence type="ECO:0000256" key="1">
    <source>
        <dbReference type="SAM" id="Phobius"/>
    </source>
</evidence>
<comment type="caution">
    <text evidence="2">The sequence shown here is derived from an EMBL/GenBank/DDBJ whole genome shotgun (WGS) entry which is preliminary data.</text>
</comment>
<feature type="transmembrane region" description="Helical" evidence="1">
    <location>
        <begin position="48"/>
        <end position="72"/>
    </location>
</feature>
<protein>
    <submittedName>
        <fullName evidence="2">Uncharacterized protein</fullName>
    </submittedName>
</protein>
<dbReference type="EMBL" id="JABTTY010000001">
    <property type="protein sequence ID" value="MBE7525474.1"/>
    <property type="molecule type" value="Genomic_DNA"/>
</dbReference>
<dbReference type="AlphaFoldDB" id="A0A928Y6U3"/>
<reference evidence="2" key="1">
    <citation type="submission" date="2020-05" db="EMBL/GenBank/DDBJ databases">
        <title>High-Quality Genomes of Partial-Nitritation/Anammox System by Hierarchical Clustering Based Hybrid Assembly.</title>
        <authorList>
            <person name="Liu L."/>
            <person name="Wang Y."/>
            <person name="Che Y."/>
            <person name="Chen Y."/>
            <person name="Xia Y."/>
            <person name="Luo R."/>
            <person name="Cheng S.H."/>
            <person name="Zheng C."/>
            <person name="Zhang T."/>
        </authorList>
    </citation>
    <scope>NUCLEOTIDE SEQUENCE</scope>
    <source>
        <strain evidence="2">H1_PAT1</strain>
    </source>
</reference>
<proteinExistence type="predicted"/>
<keyword evidence="1" id="KW-0472">Membrane</keyword>
<keyword evidence="1" id="KW-0812">Transmembrane</keyword>
<keyword evidence="1" id="KW-1133">Transmembrane helix</keyword>
<gene>
    <name evidence="2" type="ORF">HS096_03775</name>
</gene>
<dbReference type="Proteomes" id="UP000710385">
    <property type="component" value="Unassembled WGS sequence"/>
</dbReference>
<sequence length="535" mass="57897">MAKKSPRVQTRILGEAAHAALGGARGMTSYVKCLYDAKYCRRYRLPRFVFAFDAILIVMMFAVAGLFVWILLVPAAPPTMSASFSAPEIIAAHKTPMAIHLRAKDGASHENLRLTWHLPPGVEVLSSNPPMNADGTIYLGALRSGETASSHVIARMFYPPGTQVRMGFTIESQEGGERREYVGGGERAVAKSALTAKVPDAFAVDSVSAEGAVIPVAVTNESDLVLPSVELRHEDGGSVFFPRMRFGDLEPGERRYAFLRLGTLAAPPTLSWSVFSASRELERGTWTSGIGSWPYPVIEEPLIARPHIETTVRATASQAKQALIVVQPLWENSVQTWPLLQGASIISLPAISAPETPVQEWFVFPVREDLSGRRELGPGIRGLATVPFPVDAQIRYTSDAGDQLGIGPHPPRAGHETRYWVFWTAGPFDGDVRNVRIETTLDRRVRATGLVAAPNGGMWSFGQDGRVVWTLNAFGAGSGLTKALFGFEIVLTPAPEDAGRSMLILGETRAVAEDAETGLPYDAVDEAVSTTEILP</sequence>
<accession>A0A928Y6U3</accession>
<evidence type="ECO:0000313" key="3">
    <source>
        <dbReference type="Proteomes" id="UP000710385"/>
    </source>
</evidence>
<organism evidence="2 3">
    <name type="scientific">candidate division WWE3 bacterium</name>
    <dbReference type="NCBI Taxonomy" id="2053526"/>
    <lineage>
        <taxon>Bacteria</taxon>
        <taxon>Katanobacteria</taxon>
    </lineage>
</organism>
<evidence type="ECO:0000313" key="2">
    <source>
        <dbReference type="EMBL" id="MBE7525474.1"/>
    </source>
</evidence>
<name>A0A928Y6U3_UNCKA</name>